<dbReference type="STRING" id="387005.A0A183HTD4"/>
<gene>
    <name evidence="1" type="ORF">OFLC_LOCUS10746</name>
</gene>
<keyword evidence="2" id="KW-1185">Reference proteome</keyword>
<evidence type="ECO:0000313" key="3">
    <source>
        <dbReference type="WBParaSite" id="OFLC_0001074601-mRNA-1"/>
    </source>
</evidence>
<dbReference type="Proteomes" id="UP000267606">
    <property type="component" value="Unassembled WGS sequence"/>
</dbReference>
<reference evidence="3" key="1">
    <citation type="submission" date="2016-06" db="UniProtKB">
        <authorList>
            <consortium name="WormBaseParasite"/>
        </authorList>
    </citation>
    <scope>IDENTIFICATION</scope>
</reference>
<dbReference type="EMBL" id="UZAJ01014675">
    <property type="protein sequence ID" value="VDO71020.1"/>
    <property type="molecule type" value="Genomic_DNA"/>
</dbReference>
<sequence length="87" mass="9804">MPESNKQCEFVHIPVRNSRHPLLCAECCKRFQTLQELYLHSEVCVIESFENEAISVFSNMPSLTEQTTAFPATTHAGITVKVCLCLC</sequence>
<evidence type="ECO:0000313" key="2">
    <source>
        <dbReference type="Proteomes" id="UP000267606"/>
    </source>
</evidence>
<organism evidence="3">
    <name type="scientific">Onchocerca flexuosa</name>
    <dbReference type="NCBI Taxonomy" id="387005"/>
    <lineage>
        <taxon>Eukaryota</taxon>
        <taxon>Metazoa</taxon>
        <taxon>Ecdysozoa</taxon>
        <taxon>Nematoda</taxon>
        <taxon>Chromadorea</taxon>
        <taxon>Rhabditida</taxon>
        <taxon>Spirurina</taxon>
        <taxon>Spiruromorpha</taxon>
        <taxon>Filarioidea</taxon>
        <taxon>Onchocercidae</taxon>
        <taxon>Onchocerca</taxon>
    </lineage>
</organism>
<dbReference type="AlphaFoldDB" id="A0A183HTD4"/>
<evidence type="ECO:0000313" key="1">
    <source>
        <dbReference type="EMBL" id="VDO71020.1"/>
    </source>
</evidence>
<reference evidence="1 2" key="2">
    <citation type="submission" date="2018-11" db="EMBL/GenBank/DDBJ databases">
        <authorList>
            <consortium name="Pathogen Informatics"/>
        </authorList>
    </citation>
    <scope>NUCLEOTIDE SEQUENCE [LARGE SCALE GENOMIC DNA]</scope>
</reference>
<protein>
    <submittedName>
        <fullName evidence="3">C2H2-type domain-containing protein</fullName>
    </submittedName>
</protein>
<name>A0A183HTD4_9BILA</name>
<proteinExistence type="predicted"/>
<dbReference type="WBParaSite" id="OFLC_0001074601-mRNA-1">
    <property type="protein sequence ID" value="OFLC_0001074601-mRNA-1"/>
    <property type="gene ID" value="OFLC_0001074601"/>
</dbReference>
<accession>A0A183HTD4</accession>